<gene>
    <name evidence="1" type="ORF">JHD44_08545</name>
</gene>
<protein>
    <recommendedName>
        <fullName evidence="3">Phage protein D</fullName>
    </recommendedName>
</protein>
<accession>A0ABS0ZBE5</accession>
<name>A0ABS0ZBE5_9GAMM</name>
<dbReference type="EMBL" id="JAEMUH010000007">
    <property type="protein sequence ID" value="MBJ7550728.1"/>
    <property type="molecule type" value="Genomic_DNA"/>
</dbReference>
<evidence type="ECO:0000313" key="1">
    <source>
        <dbReference type="EMBL" id="MBJ7550728.1"/>
    </source>
</evidence>
<dbReference type="RefSeq" id="WP_199462342.1">
    <property type="nucleotide sequence ID" value="NZ_JAEMUH010000007.1"/>
</dbReference>
<dbReference type="Pfam" id="PF05954">
    <property type="entry name" value="Phage_GPD"/>
    <property type="match status" value="1"/>
</dbReference>
<evidence type="ECO:0000313" key="2">
    <source>
        <dbReference type="Proteomes" id="UP000598488"/>
    </source>
</evidence>
<reference evidence="1 2" key="1">
    <citation type="submission" date="2020-12" db="EMBL/GenBank/DDBJ databases">
        <title>Comparative genome analysis of fungal antagonists Marinomonas ostreistagni 398 and M. spartinae 468.</title>
        <authorList>
            <person name="Fields J.L."/>
            <person name="Mavrodi O.V."/>
            <person name="Biber P.D."/>
            <person name="Indest K.J."/>
            <person name="Mavrodi D.V."/>
        </authorList>
    </citation>
    <scope>NUCLEOTIDE SEQUENCE [LARGE SCALE GENOMIC DNA]</scope>
    <source>
        <strain evidence="1 2">USM7</strain>
    </source>
</reference>
<evidence type="ECO:0008006" key="3">
    <source>
        <dbReference type="Google" id="ProtNLM"/>
    </source>
</evidence>
<comment type="caution">
    <text evidence="1">The sequence shown here is derived from an EMBL/GenBank/DDBJ whole genome shotgun (WGS) entry which is preliminary data.</text>
</comment>
<organism evidence="1 2">
    <name type="scientific">Marinomonas ostreistagni</name>
    <dbReference type="NCBI Taxonomy" id="359209"/>
    <lineage>
        <taxon>Bacteria</taxon>
        <taxon>Pseudomonadati</taxon>
        <taxon>Pseudomonadota</taxon>
        <taxon>Gammaproteobacteria</taxon>
        <taxon>Oceanospirillales</taxon>
        <taxon>Oceanospirillaceae</taxon>
        <taxon>Marinomonas</taxon>
    </lineage>
</organism>
<proteinExistence type="predicted"/>
<dbReference type="Proteomes" id="UP000598488">
    <property type="component" value="Unassembled WGS sequence"/>
</dbReference>
<dbReference type="SUPFAM" id="SSF69279">
    <property type="entry name" value="Phage tail proteins"/>
    <property type="match status" value="1"/>
</dbReference>
<keyword evidence="2" id="KW-1185">Reference proteome</keyword>
<sequence>MDLIEQIAQGLIGGVDVAPAFKVKANGTDITNKLNERFISLRLTDESGDNADEVDIALSDHGETELAIPDPGTELEVSLGYDGTLVEMGKYIIDEIEISGPPDTVNIRARAVVQTEGAQGSKILMTTQKTRSWEAGTTLGEMIQTIGAEHGITPTIASDLSSIVLPHVDQVNESDMALLTRLSKQYDAIAKPSGDYLVFAKRGDLTTPSGTSIPDVDYSRDKTGGHRLLISRRVKSGSVIARYRDIPTASTLEIKVGTGEPAKRLTKTYGTEDEAQAAADAEYKRSQRNEQRLELDVVGNPYLVAGGAINVSGFRSGINGKWLIDRVEHEITKRGGYSCGVQCKQI</sequence>